<evidence type="ECO:0000256" key="8">
    <source>
        <dbReference type="ARBA" id="ARBA00023170"/>
    </source>
</evidence>
<keyword evidence="4 12" id="KW-1133">Transmembrane helix</keyword>
<feature type="transmembrane region" description="Helical" evidence="12">
    <location>
        <begin position="83"/>
        <end position="104"/>
    </location>
</feature>
<comment type="subcellular location">
    <subcellularLocation>
        <location evidence="1">Cell membrane</location>
        <topology evidence="1">Multi-pass membrane protein</topology>
    </subcellularLocation>
</comment>
<evidence type="ECO:0000259" key="13">
    <source>
        <dbReference type="PROSITE" id="PS50262"/>
    </source>
</evidence>
<reference evidence="14" key="2">
    <citation type="submission" date="2025-09" db="UniProtKB">
        <authorList>
            <consortium name="Ensembl"/>
        </authorList>
    </citation>
    <scope>IDENTIFICATION</scope>
</reference>
<dbReference type="GO" id="GO:0005886">
    <property type="term" value="C:plasma membrane"/>
    <property type="evidence" value="ECO:0007669"/>
    <property type="project" value="UniProtKB-SubCell"/>
</dbReference>
<dbReference type="GO" id="GO:0015057">
    <property type="term" value="F:thrombin-activated receptor activity"/>
    <property type="evidence" value="ECO:0007669"/>
    <property type="project" value="InterPro"/>
</dbReference>
<feature type="transmembrane region" description="Helical" evidence="12">
    <location>
        <begin position="301"/>
        <end position="323"/>
    </location>
</feature>
<dbReference type="Proteomes" id="UP000261540">
    <property type="component" value="Unplaced"/>
</dbReference>
<feature type="transmembrane region" description="Helical" evidence="12">
    <location>
        <begin position="160"/>
        <end position="182"/>
    </location>
</feature>
<keyword evidence="9" id="KW-0325">Glycoprotein</keyword>
<evidence type="ECO:0000256" key="12">
    <source>
        <dbReference type="SAM" id="Phobius"/>
    </source>
</evidence>
<dbReference type="PANTHER" id="PTHR24232">
    <property type="entry name" value="G-PROTEIN COUPLED RECEPTOR"/>
    <property type="match status" value="1"/>
</dbReference>
<dbReference type="GeneTree" id="ENSGT01050000244840"/>
<keyword evidence="15" id="KW-1185">Reference proteome</keyword>
<dbReference type="FunFam" id="1.20.1070.10:FF:000040">
    <property type="entry name" value="Coagulation factor 2 (thrombin) receptor"/>
    <property type="match status" value="1"/>
</dbReference>
<dbReference type="Pfam" id="PF00001">
    <property type="entry name" value="7tm_1"/>
    <property type="match status" value="1"/>
</dbReference>
<keyword evidence="2" id="KW-1003">Cell membrane</keyword>
<dbReference type="PRINTS" id="PR01428">
    <property type="entry name" value="PROTEASEAR"/>
</dbReference>
<evidence type="ECO:0000313" key="14">
    <source>
        <dbReference type="Ensembl" id="ENSPKIP00000030206.1"/>
    </source>
</evidence>
<evidence type="ECO:0000256" key="5">
    <source>
        <dbReference type="ARBA" id="ARBA00023040"/>
    </source>
</evidence>
<keyword evidence="10" id="KW-0807">Transducer</keyword>
<evidence type="ECO:0000256" key="10">
    <source>
        <dbReference type="ARBA" id="ARBA00023224"/>
    </source>
</evidence>
<feature type="transmembrane region" description="Helical" evidence="12">
    <location>
        <begin position="124"/>
        <end position="148"/>
    </location>
</feature>
<proteinExistence type="predicted"/>
<dbReference type="AlphaFoldDB" id="A0A3B3SJL0"/>
<evidence type="ECO:0000313" key="15">
    <source>
        <dbReference type="Proteomes" id="UP000261540"/>
    </source>
</evidence>
<keyword evidence="3 12" id="KW-0812">Transmembrane</keyword>
<keyword evidence="8" id="KW-0675">Receptor</keyword>
<dbReference type="InterPro" id="IPR000276">
    <property type="entry name" value="GPCR_Rhodpsn"/>
</dbReference>
<evidence type="ECO:0000256" key="9">
    <source>
        <dbReference type="ARBA" id="ARBA00023180"/>
    </source>
</evidence>
<organism evidence="14 15">
    <name type="scientific">Paramormyrops kingsleyae</name>
    <dbReference type="NCBI Taxonomy" id="1676925"/>
    <lineage>
        <taxon>Eukaryota</taxon>
        <taxon>Metazoa</taxon>
        <taxon>Chordata</taxon>
        <taxon>Craniata</taxon>
        <taxon>Vertebrata</taxon>
        <taxon>Euteleostomi</taxon>
        <taxon>Actinopterygii</taxon>
        <taxon>Neopterygii</taxon>
        <taxon>Teleostei</taxon>
        <taxon>Osteoglossocephala</taxon>
        <taxon>Osteoglossomorpha</taxon>
        <taxon>Osteoglossiformes</taxon>
        <taxon>Mormyridae</taxon>
        <taxon>Paramormyrops</taxon>
    </lineage>
</organism>
<evidence type="ECO:0000256" key="1">
    <source>
        <dbReference type="ARBA" id="ARBA00004651"/>
    </source>
</evidence>
<keyword evidence="6 12" id="KW-0472">Membrane</keyword>
<dbReference type="Gene3D" id="1.20.1070.10">
    <property type="entry name" value="Rhodopsin 7-helix transmembrane proteins"/>
    <property type="match status" value="1"/>
</dbReference>
<dbReference type="PANTHER" id="PTHR24232:SF106">
    <property type="entry name" value="COAGULATION FACTOR II (THROMBIN) RECEPTOR-LIKE 1 ISOFORM X1"/>
    <property type="match status" value="1"/>
</dbReference>
<evidence type="ECO:0000256" key="3">
    <source>
        <dbReference type="ARBA" id="ARBA00022692"/>
    </source>
</evidence>
<feature type="domain" description="G-protein coupled receptors family 1 profile" evidence="13">
    <location>
        <begin position="62"/>
        <end position="320"/>
    </location>
</feature>
<protein>
    <submittedName>
        <fullName evidence="14">Coagulation factor II (thrombin) receptor-like 1, tandem duplicate 2</fullName>
    </submittedName>
</protein>
<dbReference type="GO" id="GO:0007200">
    <property type="term" value="P:phospholipase C-activating G protein-coupled receptor signaling pathway"/>
    <property type="evidence" value="ECO:0007669"/>
    <property type="project" value="TreeGrafter"/>
</dbReference>
<dbReference type="GO" id="GO:0007596">
    <property type="term" value="P:blood coagulation"/>
    <property type="evidence" value="ECO:0007669"/>
    <property type="project" value="InterPro"/>
</dbReference>
<evidence type="ECO:0000256" key="6">
    <source>
        <dbReference type="ARBA" id="ARBA00023136"/>
    </source>
</evidence>
<evidence type="ECO:0000256" key="4">
    <source>
        <dbReference type="ARBA" id="ARBA00022989"/>
    </source>
</evidence>
<dbReference type="SUPFAM" id="SSF81321">
    <property type="entry name" value="Family A G protein-coupled receptor-like"/>
    <property type="match status" value="1"/>
</dbReference>
<sequence>MLMCDNLHTGLASKDKARGVVGREQKGIITVDPSTADILKSKLTTVIFPIIYIIVFAVGLPTNMMALWVFIFRTKKKHPAAIYMANLALSDILFVVCIPLKIAYHFKENNWTYGEGLCKVLVGFFYGNMYCSILFITCLSVQRYWVIAHPLSEQRKNNQIATGVCIAIWIFIWLSTTPLYMYKQTAHINNLNITTCHDVNIIHNIEDPFPDVKHAFIYFMFMGGFVFLVPTLISIVAYACLLKTLAGSMGDNSVGKSRNKAVVLIITVLVTFLICFIPSNIMLLIHYYLLKDGNLNNAYGFYITTLCLSSLNSCLDPFIYYFVSEDFRDNVRNTLLCRSNRTVDRMKVSFNSLKYSKKTNTYTSDNSNTQTSNC</sequence>
<feature type="transmembrane region" description="Helical" evidence="12">
    <location>
        <begin position="216"/>
        <end position="241"/>
    </location>
</feature>
<evidence type="ECO:0000256" key="7">
    <source>
        <dbReference type="ARBA" id="ARBA00023157"/>
    </source>
</evidence>
<feature type="transmembrane region" description="Helical" evidence="12">
    <location>
        <begin position="46"/>
        <end position="71"/>
    </location>
</feature>
<dbReference type="GO" id="GO:0035025">
    <property type="term" value="P:positive regulation of Rho protein signal transduction"/>
    <property type="evidence" value="ECO:0007669"/>
    <property type="project" value="TreeGrafter"/>
</dbReference>
<name>A0A3B3SJL0_9TELE</name>
<evidence type="ECO:0000256" key="11">
    <source>
        <dbReference type="PIRSR" id="PIRSR603912-52"/>
    </source>
</evidence>
<dbReference type="InterPro" id="IPR002281">
    <property type="entry name" value="Pro_rcpt_2"/>
</dbReference>
<dbReference type="InterPro" id="IPR003912">
    <property type="entry name" value="Protea_act_rcpt"/>
</dbReference>
<dbReference type="PRINTS" id="PR00237">
    <property type="entry name" value="GPCRRHODOPSN"/>
</dbReference>
<keyword evidence="5" id="KW-0297">G-protein coupled receptor</keyword>
<dbReference type="STRING" id="1676925.ENSPKIP00000030206"/>
<keyword evidence="7 11" id="KW-1015">Disulfide bond</keyword>
<feature type="disulfide bond" evidence="11">
    <location>
        <begin position="118"/>
        <end position="196"/>
    </location>
</feature>
<dbReference type="PRINTS" id="PR01152">
    <property type="entry name" value="PROTEASEAR2"/>
</dbReference>
<evidence type="ECO:0000256" key="2">
    <source>
        <dbReference type="ARBA" id="ARBA00022475"/>
    </source>
</evidence>
<accession>A0A3B3SJL0</accession>
<dbReference type="Ensembl" id="ENSPKIT00000011017.1">
    <property type="protein sequence ID" value="ENSPKIP00000030206.1"/>
    <property type="gene ID" value="ENSPKIG00000011155.1"/>
</dbReference>
<feature type="transmembrane region" description="Helical" evidence="12">
    <location>
        <begin position="262"/>
        <end position="289"/>
    </location>
</feature>
<reference evidence="14" key="1">
    <citation type="submission" date="2025-08" db="UniProtKB">
        <authorList>
            <consortium name="Ensembl"/>
        </authorList>
    </citation>
    <scope>IDENTIFICATION</scope>
</reference>
<dbReference type="PROSITE" id="PS50262">
    <property type="entry name" value="G_PROTEIN_RECEP_F1_2"/>
    <property type="match status" value="1"/>
</dbReference>
<dbReference type="InterPro" id="IPR017452">
    <property type="entry name" value="GPCR_Rhodpsn_7TM"/>
</dbReference>